<dbReference type="Proteomes" id="UP000020077">
    <property type="component" value="Unassembled WGS sequence"/>
</dbReference>
<accession>A0A080LYS1</accession>
<protein>
    <recommendedName>
        <fullName evidence="1">Contractile injection system tube protein N-terminal domain-containing protein</fullName>
    </recommendedName>
</protein>
<dbReference type="EMBL" id="JDVG02000116">
    <property type="protein sequence ID" value="KFB74047.1"/>
    <property type="molecule type" value="Genomic_DNA"/>
</dbReference>
<evidence type="ECO:0000313" key="3">
    <source>
        <dbReference type="Proteomes" id="UP000020077"/>
    </source>
</evidence>
<proteinExistence type="predicted"/>
<evidence type="ECO:0000259" key="1">
    <source>
        <dbReference type="Pfam" id="PF19266"/>
    </source>
</evidence>
<evidence type="ECO:0000313" key="2">
    <source>
        <dbReference type="EMBL" id="KFB74047.1"/>
    </source>
</evidence>
<organism evidence="2 3">
    <name type="scientific">Candidatus Accumulibacter phosphatis</name>
    <dbReference type="NCBI Taxonomy" id="327160"/>
    <lineage>
        <taxon>Bacteria</taxon>
        <taxon>Pseudomonadati</taxon>
        <taxon>Pseudomonadota</taxon>
        <taxon>Betaproteobacteria</taxon>
        <taxon>Candidatus Accumulibacter</taxon>
    </lineage>
</organism>
<comment type="caution">
    <text evidence="2">The sequence shown here is derived from an EMBL/GenBank/DDBJ whole genome shotgun (WGS) entry which is preliminary data.</text>
</comment>
<dbReference type="AlphaFoldDB" id="A0A080LYS1"/>
<dbReference type="Pfam" id="PF19266">
    <property type="entry name" value="CIS_tube"/>
    <property type="match status" value="1"/>
</dbReference>
<gene>
    <name evidence="2" type="ORF">AW09_000678</name>
</gene>
<feature type="domain" description="Contractile injection system tube protein N-terminal" evidence="1">
    <location>
        <begin position="30"/>
        <end position="190"/>
    </location>
</feature>
<reference evidence="2 3" key="1">
    <citation type="submission" date="2014-02" db="EMBL/GenBank/DDBJ databases">
        <title>Expanding our view of genomic diversity in Candidatus Accumulibacter clades.</title>
        <authorList>
            <person name="Skennerton C.T."/>
            <person name="Barr J.J."/>
            <person name="Slater F.R."/>
            <person name="Bond P.L."/>
            <person name="Tyson G.W."/>
        </authorList>
    </citation>
    <scope>NUCLEOTIDE SEQUENCE [LARGE SCALE GENOMIC DNA]</scope>
    <source>
        <strain evidence="3">BA-91</strain>
    </source>
</reference>
<sequence length="222" mass="24179">MSNIPSGNQSALKVTRGMLKEYTAGDNPLELHFEFNPSTITRSRAIEIEFGEGTNTAGGRDFNGTEEIRRVAQGATVKAETFTLKILLDATDRMNADDSDANTDGVQPELDILYSMVEPKLQAPDGASTLAALSDSGDDAQPYPSVLLFTWGRQVLPVFMTQVQFEVKAYLPSLVPYRAEATLTLQVIQSRNNFYTPEIERMFNSAQGAVGSLQGFQSTGGL</sequence>
<name>A0A080LYS1_9PROT</name>
<dbReference type="InterPro" id="IPR045361">
    <property type="entry name" value="CIS_tube_prot_N"/>
</dbReference>